<accession>A0A7W4H238</accession>
<feature type="signal peptide" evidence="1">
    <location>
        <begin position="1"/>
        <end position="23"/>
    </location>
</feature>
<sequence>MHRLTRLLALGLLLLGLAACSTSKPVLNPSIGLPPDREFSQVELQQAIIAALEANKWRVGRIEPTQIRAAISVRQRHHAQIAIDYSPFDLEIRYVGSQGLDYKDGRIHRNYNRWVNNLRAEIERQLHLAQNPL</sequence>
<dbReference type="RefSeq" id="WP_182832227.1">
    <property type="nucleotide sequence ID" value="NZ_JACJFN010000001.1"/>
</dbReference>
<proteinExistence type="predicted"/>
<evidence type="ECO:0000313" key="3">
    <source>
        <dbReference type="Proteomes" id="UP000581189"/>
    </source>
</evidence>
<name>A0A7W4H238_9GAMM</name>
<gene>
    <name evidence="2" type="ORF">H3H45_02820</name>
</gene>
<evidence type="ECO:0008006" key="4">
    <source>
        <dbReference type="Google" id="ProtNLM"/>
    </source>
</evidence>
<dbReference type="Proteomes" id="UP000581189">
    <property type="component" value="Unassembled WGS sequence"/>
</dbReference>
<dbReference type="PROSITE" id="PS51257">
    <property type="entry name" value="PROKAR_LIPOPROTEIN"/>
    <property type="match status" value="1"/>
</dbReference>
<feature type="chain" id="PRO_5030794837" description="Lipoprotein" evidence="1">
    <location>
        <begin position="24"/>
        <end position="133"/>
    </location>
</feature>
<keyword evidence="3" id="KW-1185">Reference proteome</keyword>
<comment type="caution">
    <text evidence="2">The sequence shown here is derived from an EMBL/GenBank/DDBJ whole genome shotgun (WGS) entry which is preliminary data.</text>
</comment>
<dbReference type="AlphaFoldDB" id="A0A7W4H238"/>
<reference evidence="2 3" key="1">
    <citation type="submission" date="2020-08" db="EMBL/GenBank/DDBJ databases">
        <authorList>
            <person name="Kim C.M."/>
        </authorList>
    </citation>
    <scope>NUCLEOTIDE SEQUENCE [LARGE SCALE GENOMIC DNA]</scope>
    <source>
        <strain evidence="2 3">SR9</strain>
    </source>
</reference>
<protein>
    <recommendedName>
        <fullName evidence="4">Lipoprotein</fullName>
    </recommendedName>
</protein>
<keyword evidence="1" id="KW-0732">Signal</keyword>
<evidence type="ECO:0000313" key="2">
    <source>
        <dbReference type="EMBL" id="MBB1518153.1"/>
    </source>
</evidence>
<dbReference type="EMBL" id="JACJFN010000001">
    <property type="protein sequence ID" value="MBB1518153.1"/>
    <property type="molecule type" value="Genomic_DNA"/>
</dbReference>
<evidence type="ECO:0000256" key="1">
    <source>
        <dbReference type="SAM" id="SignalP"/>
    </source>
</evidence>
<organism evidence="2 3">
    <name type="scientific">Aquipseudomonas guryensis</name>
    <dbReference type="NCBI Taxonomy" id="2759165"/>
    <lineage>
        <taxon>Bacteria</taxon>
        <taxon>Pseudomonadati</taxon>
        <taxon>Pseudomonadota</taxon>
        <taxon>Gammaproteobacteria</taxon>
        <taxon>Pseudomonadales</taxon>
        <taxon>Pseudomonadaceae</taxon>
        <taxon>Aquipseudomonas</taxon>
    </lineage>
</organism>